<evidence type="ECO:0000313" key="2">
    <source>
        <dbReference type="EMBL" id="BCB88886.1"/>
    </source>
</evidence>
<organism evidence="2 3">
    <name type="scientific">Phytohabitans suffuscus</name>
    <dbReference type="NCBI Taxonomy" id="624315"/>
    <lineage>
        <taxon>Bacteria</taxon>
        <taxon>Bacillati</taxon>
        <taxon>Actinomycetota</taxon>
        <taxon>Actinomycetes</taxon>
        <taxon>Micromonosporales</taxon>
        <taxon>Micromonosporaceae</taxon>
    </lineage>
</organism>
<protein>
    <submittedName>
        <fullName evidence="2">Uncharacterized protein</fullName>
    </submittedName>
</protein>
<reference evidence="2 3" key="2">
    <citation type="submission" date="2020-03" db="EMBL/GenBank/DDBJ databases">
        <authorList>
            <person name="Ichikawa N."/>
            <person name="Kimura A."/>
            <person name="Kitahashi Y."/>
            <person name="Uohara A."/>
        </authorList>
    </citation>
    <scope>NUCLEOTIDE SEQUENCE [LARGE SCALE GENOMIC DNA]</scope>
    <source>
        <strain evidence="2 3">NBRC 105367</strain>
    </source>
</reference>
<dbReference type="EMBL" id="AP022871">
    <property type="protein sequence ID" value="BCB88886.1"/>
    <property type="molecule type" value="Genomic_DNA"/>
</dbReference>
<sequence>MSIAPGLEVRRRKRQHKRVLFPATVLACAVALSISAQVVEAERSVVGWIAAAYRQSAFGHGEDRTRPGYTKPAQPRVKRTSQGRRRRRGGCLSTDPARR</sequence>
<evidence type="ECO:0000313" key="3">
    <source>
        <dbReference type="Proteomes" id="UP000503011"/>
    </source>
</evidence>
<proteinExistence type="predicted"/>
<feature type="region of interest" description="Disordered" evidence="1">
    <location>
        <begin position="60"/>
        <end position="99"/>
    </location>
</feature>
<dbReference type="AlphaFoldDB" id="A0A6F8YS52"/>
<keyword evidence="3" id="KW-1185">Reference proteome</keyword>
<evidence type="ECO:0000256" key="1">
    <source>
        <dbReference type="SAM" id="MobiDB-lite"/>
    </source>
</evidence>
<gene>
    <name evidence="2" type="ORF">Psuf_061990</name>
</gene>
<feature type="compositionally biased region" description="Basic residues" evidence="1">
    <location>
        <begin position="76"/>
        <end position="89"/>
    </location>
</feature>
<accession>A0A6F8YS52</accession>
<dbReference type="Proteomes" id="UP000503011">
    <property type="component" value="Chromosome"/>
</dbReference>
<dbReference type="KEGG" id="psuu:Psuf_061990"/>
<name>A0A6F8YS52_9ACTN</name>
<reference evidence="2 3" key="1">
    <citation type="submission" date="2020-03" db="EMBL/GenBank/DDBJ databases">
        <title>Whole genome shotgun sequence of Phytohabitans suffuscus NBRC 105367.</title>
        <authorList>
            <person name="Komaki H."/>
            <person name="Tamura T."/>
        </authorList>
    </citation>
    <scope>NUCLEOTIDE SEQUENCE [LARGE SCALE GENOMIC DNA]</scope>
    <source>
        <strain evidence="2 3">NBRC 105367</strain>
    </source>
</reference>